<evidence type="ECO:0000313" key="4">
    <source>
        <dbReference type="Proteomes" id="UP000590740"/>
    </source>
</evidence>
<keyword evidence="1" id="KW-0732">Signal</keyword>
<sequence>MTTRRRFLQGCSAAALPASLLPAAQAARPFSFILLGDLHYDSLSHHDLKWLDEHHAGDLSQIQNYSRLTTETMPGLFAAVKQRIAALKDSAAPPAFVLQVGDLVEGLCGSAELSVRQNREALAFVAQQQLGVPFVFTKGNHDVTGDGAVEAFDEVLRPFMEQETHKVDTAAARTQASHTMTCGEAQFAFFDAYDKTSLEWLEAVAARRTARHFFVIIHPPVVPYGARASWHLYAGEKLKAQREKLLELLGRQEAMVLGGHLHKYSALTRMAGGHSFTQLAVSSVVSALNQKPKDVLHGMDSYTGDQVNLEPKHAPDTAQARRDIYAAERKVVTAFDYADTAGYAVVTVNGAQVEAAVHAGTQAEAFQTLKISV</sequence>
<evidence type="ECO:0000259" key="2">
    <source>
        <dbReference type="Pfam" id="PF00149"/>
    </source>
</evidence>
<dbReference type="PANTHER" id="PTHR43143">
    <property type="entry name" value="METALLOPHOSPHOESTERASE, CALCINEURIN SUPERFAMILY"/>
    <property type="match status" value="1"/>
</dbReference>
<dbReference type="InterPro" id="IPR051918">
    <property type="entry name" value="STPP_CPPED1"/>
</dbReference>
<dbReference type="PANTHER" id="PTHR43143:SF1">
    <property type="entry name" value="SERINE_THREONINE-PROTEIN PHOSPHATASE CPPED1"/>
    <property type="match status" value="1"/>
</dbReference>
<feature type="chain" id="PRO_5031146882" description="Calcineurin-like phosphoesterase domain-containing protein" evidence="1">
    <location>
        <begin position="27"/>
        <end position="373"/>
    </location>
</feature>
<proteinExistence type="predicted"/>
<keyword evidence="4" id="KW-1185">Reference proteome</keyword>
<evidence type="ECO:0000313" key="3">
    <source>
        <dbReference type="EMBL" id="MBB5032658.1"/>
    </source>
</evidence>
<feature type="signal peptide" evidence="1">
    <location>
        <begin position="1"/>
        <end position="26"/>
    </location>
</feature>
<reference evidence="3 4" key="1">
    <citation type="submission" date="2020-08" db="EMBL/GenBank/DDBJ databases">
        <title>Genomic Encyclopedia of Type Strains, Phase IV (KMG-IV): sequencing the most valuable type-strain genomes for metagenomic binning, comparative biology and taxonomic classification.</title>
        <authorList>
            <person name="Goeker M."/>
        </authorList>
    </citation>
    <scope>NUCLEOTIDE SEQUENCE [LARGE SCALE GENOMIC DNA]</scope>
    <source>
        <strain evidence="3 4">DSM 12252</strain>
    </source>
</reference>
<evidence type="ECO:0000256" key="1">
    <source>
        <dbReference type="SAM" id="SignalP"/>
    </source>
</evidence>
<comment type="caution">
    <text evidence="3">The sequence shown here is derived from an EMBL/GenBank/DDBJ whole genome shotgun (WGS) entry which is preliminary data.</text>
</comment>
<dbReference type="EMBL" id="JACHIG010000004">
    <property type="protein sequence ID" value="MBB5032658.1"/>
    <property type="molecule type" value="Genomic_DNA"/>
</dbReference>
<dbReference type="InterPro" id="IPR006311">
    <property type="entry name" value="TAT_signal"/>
</dbReference>
<dbReference type="Proteomes" id="UP000590740">
    <property type="component" value="Unassembled WGS sequence"/>
</dbReference>
<dbReference type="RefSeq" id="WP_184339577.1">
    <property type="nucleotide sequence ID" value="NZ_JACHIG010000004.1"/>
</dbReference>
<dbReference type="PROSITE" id="PS51318">
    <property type="entry name" value="TAT"/>
    <property type="match status" value="1"/>
</dbReference>
<dbReference type="GO" id="GO:0016787">
    <property type="term" value="F:hydrolase activity"/>
    <property type="evidence" value="ECO:0007669"/>
    <property type="project" value="InterPro"/>
</dbReference>
<accession>A0A7W8DJY7</accession>
<dbReference type="Gene3D" id="3.60.21.10">
    <property type="match status" value="1"/>
</dbReference>
<gene>
    <name evidence="3" type="ORF">HNQ65_002240</name>
</gene>
<dbReference type="InterPro" id="IPR029052">
    <property type="entry name" value="Metallo-depent_PP-like"/>
</dbReference>
<dbReference type="InterPro" id="IPR004843">
    <property type="entry name" value="Calcineurin-like_PHP"/>
</dbReference>
<dbReference type="AlphaFoldDB" id="A0A7W8DJY7"/>
<feature type="domain" description="Calcineurin-like phosphoesterase" evidence="2">
    <location>
        <begin position="31"/>
        <end position="264"/>
    </location>
</feature>
<dbReference type="Pfam" id="PF00149">
    <property type="entry name" value="Metallophos"/>
    <property type="match status" value="1"/>
</dbReference>
<dbReference type="SUPFAM" id="SSF56300">
    <property type="entry name" value="Metallo-dependent phosphatases"/>
    <property type="match status" value="1"/>
</dbReference>
<name>A0A7W8DJY7_9BACT</name>
<protein>
    <recommendedName>
        <fullName evidence="2">Calcineurin-like phosphoesterase domain-containing protein</fullName>
    </recommendedName>
</protein>
<organism evidence="3 4">
    <name type="scientific">Prosthecobacter vanneervenii</name>
    <dbReference type="NCBI Taxonomy" id="48466"/>
    <lineage>
        <taxon>Bacteria</taxon>
        <taxon>Pseudomonadati</taxon>
        <taxon>Verrucomicrobiota</taxon>
        <taxon>Verrucomicrobiia</taxon>
        <taxon>Verrucomicrobiales</taxon>
        <taxon>Verrucomicrobiaceae</taxon>
        <taxon>Prosthecobacter</taxon>
    </lineage>
</organism>